<keyword evidence="3" id="KW-0443">Lipid metabolism</keyword>
<gene>
    <name evidence="4" type="ORF">JHL18_09125</name>
</gene>
<sequence length="391" mass="44870">MFGNLKEFPKPFGSFVVGVTQMDFLDEGRKGVFDFAKDELRKIPARIYYPADSNENKEHESYVTKEEAIAAKKGSLGLISIDSLNIKTHCFTDVKISSKQKNYPVIFFNHGYFSYSSQNTVLCSDLASCGYIVVSLGHPYESSAVRYKDGKVIEANKELFNEFKKTMSKDNKEKFKNLLKNVYSDAEVVSASEAFYENFKGTTVWNNIKIWADDTRFVADELYKLNDGKIPSMFEGRLNLELGFGITGHSYGGCTAAQVCLEDERFKCGINLDAPTYGEYRDKDIKKPFMVLGSYLIENCSRTIYLNNSEDSYAFIINKTEHMDFTDYVFFAHQTRFLGLLGKSNMYLVRDVISNYHIDFFDKYLCCDDKVDLKKHKFTEVKSRIKYKSVD</sequence>
<proteinExistence type="predicted"/>
<evidence type="ECO:0000313" key="5">
    <source>
        <dbReference type="Proteomes" id="UP000596739"/>
    </source>
</evidence>
<dbReference type="EMBL" id="JAENHN010000027">
    <property type="protein sequence ID" value="MBK1810797.1"/>
    <property type="molecule type" value="Genomic_DNA"/>
</dbReference>
<evidence type="ECO:0000256" key="3">
    <source>
        <dbReference type="ARBA" id="ARBA00023098"/>
    </source>
</evidence>
<organism evidence="4 5">
    <name type="scientific">Clostridium yunnanense</name>
    <dbReference type="NCBI Taxonomy" id="2800325"/>
    <lineage>
        <taxon>Bacteria</taxon>
        <taxon>Bacillati</taxon>
        <taxon>Bacillota</taxon>
        <taxon>Clostridia</taxon>
        <taxon>Eubacteriales</taxon>
        <taxon>Clostridiaceae</taxon>
        <taxon>Clostridium</taxon>
    </lineage>
</organism>
<dbReference type="Proteomes" id="UP000596739">
    <property type="component" value="Unassembled WGS sequence"/>
</dbReference>
<accession>A0ABS1EN53</accession>
<evidence type="ECO:0000256" key="1">
    <source>
        <dbReference type="ARBA" id="ARBA00022801"/>
    </source>
</evidence>
<evidence type="ECO:0000313" key="4">
    <source>
        <dbReference type="EMBL" id="MBK1810797.1"/>
    </source>
</evidence>
<keyword evidence="2" id="KW-0442">Lipid degradation</keyword>
<dbReference type="PANTHER" id="PTHR10272:SF0">
    <property type="entry name" value="PLATELET-ACTIVATING FACTOR ACETYLHYDROLASE"/>
    <property type="match status" value="1"/>
</dbReference>
<evidence type="ECO:0008006" key="6">
    <source>
        <dbReference type="Google" id="ProtNLM"/>
    </source>
</evidence>
<keyword evidence="1" id="KW-0378">Hydrolase</keyword>
<reference evidence="5" key="1">
    <citation type="submission" date="2021-01" db="EMBL/GenBank/DDBJ databases">
        <title>Genome public.</title>
        <authorList>
            <person name="Liu C."/>
            <person name="Sun Q."/>
        </authorList>
    </citation>
    <scope>NUCLEOTIDE SEQUENCE [LARGE SCALE GENOMIC DNA]</scope>
    <source>
        <strain evidence="5">YIM B02505</strain>
    </source>
</reference>
<comment type="caution">
    <text evidence="4">The sequence shown here is derived from an EMBL/GenBank/DDBJ whole genome shotgun (WGS) entry which is preliminary data.</text>
</comment>
<dbReference type="InterPro" id="IPR029058">
    <property type="entry name" value="AB_hydrolase_fold"/>
</dbReference>
<dbReference type="Pfam" id="PF03403">
    <property type="entry name" value="PAF-AH_p_II"/>
    <property type="match status" value="1"/>
</dbReference>
<dbReference type="PANTHER" id="PTHR10272">
    <property type="entry name" value="PLATELET-ACTIVATING FACTOR ACETYLHYDROLASE"/>
    <property type="match status" value="1"/>
</dbReference>
<keyword evidence="5" id="KW-1185">Reference proteome</keyword>
<evidence type="ECO:0000256" key="2">
    <source>
        <dbReference type="ARBA" id="ARBA00022963"/>
    </source>
</evidence>
<name>A0ABS1EN53_9CLOT</name>
<dbReference type="Gene3D" id="3.40.50.1820">
    <property type="entry name" value="alpha/beta hydrolase"/>
    <property type="match status" value="1"/>
</dbReference>
<dbReference type="RefSeq" id="WP_200268376.1">
    <property type="nucleotide sequence ID" value="NZ_JAENHN010000027.1"/>
</dbReference>
<protein>
    <recommendedName>
        <fullName evidence="6">Platelet-activating factor acetylhydrolase</fullName>
    </recommendedName>
</protein>
<dbReference type="SUPFAM" id="SSF53474">
    <property type="entry name" value="alpha/beta-Hydrolases"/>
    <property type="match status" value="1"/>
</dbReference>